<organism evidence="1 2">
    <name type="scientific">Geranomyces variabilis</name>
    <dbReference type="NCBI Taxonomy" id="109894"/>
    <lineage>
        <taxon>Eukaryota</taxon>
        <taxon>Fungi</taxon>
        <taxon>Fungi incertae sedis</taxon>
        <taxon>Chytridiomycota</taxon>
        <taxon>Chytridiomycota incertae sedis</taxon>
        <taxon>Chytridiomycetes</taxon>
        <taxon>Spizellomycetales</taxon>
        <taxon>Powellomycetaceae</taxon>
        <taxon>Geranomyces</taxon>
    </lineage>
</organism>
<proteinExistence type="predicted"/>
<comment type="caution">
    <text evidence="1">The sequence shown here is derived from an EMBL/GenBank/DDBJ whole genome shotgun (WGS) entry which is preliminary data.</text>
</comment>
<dbReference type="AlphaFoldDB" id="A0AAD5TNT3"/>
<name>A0AAD5TNT3_9FUNG</name>
<dbReference type="EMBL" id="JADGJQ010000011">
    <property type="protein sequence ID" value="KAJ3181666.1"/>
    <property type="molecule type" value="Genomic_DNA"/>
</dbReference>
<protein>
    <recommendedName>
        <fullName evidence="3">Serine hydrolase FSH domain-containing protein</fullName>
    </recommendedName>
</protein>
<dbReference type="InterPro" id="IPR029058">
    <property type="entry name" value="AB_hydrolase_fold"/>
</dbReference>
<sequence length="166" mass="18021">MMTGCWPIELLDRLAHLNVIERTWKFTVHIGGVSYPSAGLPSNIRDKLAIAGPIALPTIIAYGKEIPLIKSNLPDQYTVAARTILEHEGGHVLPSDRAFCEALVRAIKATNGATNEKRPDSHADITPAAPLPLIFEVKTSVKGISKAKSQQVRVTNVVAASRKKMH</sequence>
<evidence type="ECO:0008006" key="3">
    <source>
        <dbReference type="Google" id="ProtNLM"/>
    </source>
</evidence>
<dbReference type="Gene3D" id="3.40.50.1820">
    <property type="entry name" value="alpha/beta hydrolase"/>
    <property type="match status" value="1"/>
</dbReference>
<reference evidence="1" key="1">
    <citation type="submission" date="2020-05" db="EMBL/GenBank/DDBJ databases">
        <title>Phylogenomic resolution of chytrid fungi.</title>
        <authorList>
            <person name="Stajich J.E."/>
            <person name="Amses K."/>
            <person name="Simmons R."/>
            <person name="Seto K."/>
            <person name="Myers J."/>
            <person name="Bonds A."/>
            <person name="Quandt C.A."/>
            <person name="Barry K."/>
            <person name="Liu P."/>
            <person name="Grigoriev I."/>
            <person name="Longcore J.E."/>
            <person name="James T.Y."/>
        </authorList>
    </citation>
    <scope>NUCLEOTIDE SEQUENCE</scope>
    <source>
        <strain evidence="1">JEL0379</strain>
    </source>
</reference>
<evidence type="ECO:0000313" key="1">
    <source>
        <dbReference type="EMBL" id="KAJ3181666.1"/>
    </source>
</evidence>
<gene>
    <name evidence="1" type="ORF">HDU87_000684</name>
</gene>
<dbReference type="Proteomes" id="UP001212152">
    <property type="component" value="Unassembled WGS sequence"/>
</dbReference>
<evidence type="ECO:0000313" key="2">
    <source>
        <dbReference type="Proteomes" id="UP001212152"/>
    </source>
</evidence>
<keyword evidence="2" id="KW-1185">Reference proteome</keyword>
<accession>A0AAD5TNT3</accession>